<dbReference type="EMBL" id="LC659289">
    <property type="protein sequence ID" value="BDC33814.1"/>
    <property type="molecule type" value="Genomic_DNA"/>
</dbReference>
<keyword evidence="1" id="KW-0472">Membrane</keyword>
<keyword evidence="1" id="KW-0812">Transmembrane</keyword>
<protein>
    <submittedName>
        <fullName evidence="2">Uncharacterized protein</fullName>
    </submittedName>
</protein>
<evidence type="ECO:0000256" key="1">
    <source>
        <dbReference type="SAM" id="Phobius"/>
    </source>
</evidence>
<gene>
    <name evidence="2" type="primary">orf140</name>
    <name evidence="2" type="ORF">EMPS_mp01</name>
</gene>
<dbReference type="Proteomes" id="UP000827284">
    <property type="component" value="Mitochondrion MT"/>
</dbReference>
<accession>A0A8J9SUE9</accession>
<keyword evidence="1" id="KW-1133">Transmembrane helix</keyword>
<feature type="transmembrane region" description="Helical" evidence="1">
    <location>
        <begin position="86"/>
        <end position="104"/>
    </location>
</feature>
<organism evidence="2 3">
    <name type="scientific">Entomortierella parvispora</name>
    <dbReference type="NCBI Taxonomy" id="205924"/>
    <lineage>
        <taxon>Eukaryota</taxon>
        <taxon>Fungi</taxon>
        <taxon>Fungi incertae sedis</taxon>
        <taxon>Mucoromycota</taxon>
        <taxon>Mortierellomycotina</taxon>
        <taxon>Mortierellomycetes</taxon>
        <taxon>Mortierellales</taxon>
        <taxon>Mortierellaceae</taxon>
        <taxon>Entomortierella</taxon>
    </lineage>
</organism>
<keyword evidence="3" id="KW-1185">Reference proteome</keyword>
<evidence type="ECO:0000313" key="2">
    <source>
        <dbReference type="EMBL" id="BDC33814.1"/>
    </source>
</evidence>
<name>A0A8J9SUE9_9FUNG</name>
<feature type="transmembrane region" description="Helical" evidence="1">
    <location>
        <begin position="12"/>
        <end position="30"/>
    </location>
</feature>
<proteinExistence type="predicted"/>
<sequence>MLFLISFFKNKLIRFLIIYILYFIISLIFTDNEVYCMPNDLYSEIFIDVESEIPQPRKRVRTGLIGFLHKVYTTSFEGSPKNFKDMLSHMILLYILYTIIFGPIDLNDDNSENLANFHAFLNLAIIQANNNDQDSRYGTE</sequence>
<reference evidence="2 3" key="1">
    <citation type="submission" date="2021-11" db="EMBL/GenBank/DDBJ databases">
        <title>Circularized mitochondrial genome sequence of Mortierella parvispora strain E1425, a Mucormycotic fungus associated with Burkholderiaceae-related endosymbiotic bacteria.</title>
        <authorList>
            <person name="Herlambang A."/>
            <person name="Guo Y."/>
            <person name="Takashima Y."/>
            <person name="Narisawa K."/>
            <person name="Ohta H."/>
            <person name="Nishizawa T."/>
        </authorList>
    </citation>
    <scope>NUCLEOTIDE SEQUENCE [LARGE SCALE GENOMIC DNA]</scope>
    <source>
        <strain evidence="2 3">E1425</strain>
    </source>
</reference>
<geneLocation type="mitochondrion" evidence="2"/>
<keyword evidence="2" id="KW-0496">Mitochondrion</keyword>
<evidence type="ECO:0000313" key="3">
    <source>
        <dbReference type="Proteomes" id="UP000827284"/>
    </source>
</evidence>
<dbReference type="AlphaFoldDB" id="A0A8J9SUE9"/>